<dbReference type="EC" id="3.6.1.-" evidence="2"/>
<organism evidence="4 5">
    <name type="scientific">Ceratitis capitata</name>
    <name type="common">Mediterranean fruit fly</name>
    <name type="synonym">Tephritis capitata</name>
    <dbReference type="NCBI Taxonomy" id="7213"/>
    <lineage>
        <taxon>Eukaryota</taxon>
        <taxon>Metazoa</taxon>
        <taxon>Ecdysozoa</taxon>
        <taxon>Arthropoda</taxon>
        <taxon>Hexapoda</taxon>
        <taxon>Insecta</taxon>
        <taxon>Pterygota</taxon>
        <taxon>Neoptera</taxon>
        <taxon>Endopterygota</taxon>
        <taxon>Diptera</taxon>
        <taxon>Brachycera</taxon>
        <taxon>Muscomorpha</taxon>
        <taxon>Tephritoidea</taxon>
        <taxon>Tephritidae</taxon>
        <taxon>Ceratitis</taxon>
        <taxon>Ceratitis</taxon>
    </lineage>
</organism>
<dbReference type="GO" id="GO:0004518">
    <property type="term" value="F:nuclease activity"/>
    <property type="evidence" value="ECO:0007669"/>
    <property type="project" value="UniProtKB-KW"/>
</dbReference>
<comment type="caution">
    <text evidence="4">The sequence shown here is derived from an EMBL/GenBank/DDBJ whole genome shotgun (WGS) entry which is preliminary data.</text>
</comment>
<dbReference type="EMBL" id="CAJHJT010000001">
    <property type="protein sequence ID" value="CAD6992613.1"/>
    <property type="molecule type" value="Genomic_DNA"/>
</dbReference>
<keyword evidence="5" id="KW-1185">Reference proteome</keyword>
<comment type="subcellular location">
    <subcellularLocation>
        <location evidence="2">Nucleus</location>
    </subcellularLocation>
</comment>
<evidence type="ECO:0000313" key="4">
    <source>
        <dbReference type="EMBL" id="CAD6992613.1"/>
    </source>
</evidence>
<keyword evidence="2" id="KW-0694">RNA-binding</keyword>
<evidence type="ECO:0000256" key="2">
    <source>
        <dbReference type="RuleBase" id="RU367113"/>
    </source>
</evidence>
<keyword evidence="2" id="KW-0547">Nucleotide-binding</keyword>
<dbReference type="GO" id="GO:0000956">
    <property type="term" value="P:nuclear-transcribed mRNA catabolic process"/>
    <property type="evidence" value="ECO:0007669"/>
    <property type="project" value="TreeGrafter"/>
</dbReference>
<dbReference type="GO" id="GO:0005829">
    <property type="term" value="C:cytosol"/>
    <property type="evidence" value="ECO:0007669"/>
    <property type="project" value="TreeGrafter"/>
</dbReference>
<dbReference type="GO" id="GO:0000166">
    <property type="term" value="F:nucleotide binding"/>
    <property type="evidence" value="ECO:0007669"/>
    <property type="project" value="UniProtKB-KW"/>
</dbReference>
<dbReference type="PANTHER" id="PTHR12395:SF9">
    <property type="entry name" value="DECAPPING AND EXORIBONUCLEASE PROTEIN"/>
    <property type="match status" value="1"/>
</dbReference>
<dbReference type="GO" id="GO:0003723">
    <property type="term" value="F:RNA binding"/>
    <property type="evidence" value="ECO:0007669"/>
    <property type="project" value="UniProtKB-KW"/>
</dbReference>
<keyword evidence="2" id="KW-0479">Metal-binding</keyword>
<dbReference type="InterPro" id="IPR039039">
    <property type="entry name" value="RAI1-like_fam"/>
</dbReference>
<accession>A0A811U5C6</accession>
<dbReference type="OrthoDB" id="5853397at2759"/>
<keyword evidence="2" id="KW-0539">Nucleus</keyword>
<dbReference type="InterPro" id="IPR013961">
    <property type="entry name" value="RAI1"/>
</dbReference>
<feature type="domain" description="RAI1-like" evidence="3">
    <location>
        <begin position="35"/>
        <end position="313"/>
    </location>
</feature>
<keyword evidence="2" id="KW-0540">Nuclease</keyword>
<evidence type="ECO:0000256" key="1">
    <source>
        <dbReference type="ARBA" id="ARBA00006562"/>
    </source>
</evidence>
<dbReference type="AlphaFoldDB" id="A0A811U5C6"/>
<evidence type="ECO:0000313" key="5">
    <source>
        <dbReference type="Proteomes" id="UP000606786"/>
    </source>
</evidence>
<evidence type="ECO:0000259" key="3">
    <source>
        <dbReference type="Pfam" id="PF08652"/>
    </source>
</evidence>
<comment type="similarity">
    <text evidence="1 2">Belongs to the DXO/Dom3Z family.</text>
</comment>
<dbReference type="GO" id="GO:0110155">
    <property type="term" value="P:NAD-cap decapping"/>
    <property type="evidence" value="ECO:0007669"/>
    <property type="project" value="TreeGrafter"/>
</dbReference>
<dbReference type="PANTHER" id="PTHR12395">
    <property type="entry name" value="DOM-3 RELATED"/>
    <property type="match status" value="1"/>
</dbReference>
<comment type="cofactor">
    <cofactor evidence="2">
        <name>a divalent metal cation</name>
        <dbReference type="ChEBI" id="CHEBI:60240"/>
    </cofactor>
</comment>
<dbReference type="Proteomes" id="UP000606786">
    <property type="component" value="Unassembled WGS sequence"/>
</dbReference>
<keyword evidence="2" id="KW-0378">Hydrolase</keyword>
<dbReference type="GO" id="GO:0034353">
    <property type="term" value="F:mRNA 5'-diphosphatase activity"/>
    <property type="evidence" value="ECO:0007669"/>
    <property type="project" value="TreeGrafter"/>
</dbReference>
<dbReference type="Pfam" id="PF08652">
    <property type="entry name" value="RAI1"/>
    <property type="match status" value="1"/>
</dbReference>
<dbReference type="GO" id="GO:0005634">
    <property type="term" value="C:nucleus"/>
    <property type="evidence" value="ECO:0007669"/>
    <property type="project" value="UniProtKB-SubCell"/>
</dbReference>
<name>A0A811U5C6_CERCA</name>
<proteinExistence type="inferred from homology"/>
<reference evidence="4" key="1">
    <citation type="submission" date="2020-11" db="EMBL/GenBank/DDBJ databases">
        <authorList>
            <person name="Whitehead M."/>
        </authorList>
    </citation>
    <scope>NUCLEOTIDE SEQUENCE</scope>
    <source>
        <strain evidence="4">EGII</strain>
    </source>
</reference>
<dbReference type="GO" id="GO:0046872">
    <property type="term" value="F:metal ion binding"/>
    <property type="evidence" value="ECO:0007669"/>
    <property type="project" value="UniProtKB-KW"/>
</dbReference>
<gene>
    <name evidence="4" type="ORF">CCAP1982_LOCUS1462</name>
</gene>
<protein>
    <recommendedName>
        <fullName evidence="2">Decapping nuclease</fullName>
        <ecNumber evidence="2">3.6.1.-</ecNumber>
    </recommendedName>
</protein>
<sequence>MAAKHTDRDVYKILMNLEYKELTNDRHPPAFYLTRPEICALYSAVDPEFITRDVKLKYFKSPKSYPIDLNEGFHQHIFQNRISNYQMLGKVQKFVLETEENVLQPNASANTQTSITGSDRAQDMPKRKVVLSQRGFLSHIMLIPYRLKASEYNNVTFYATRYCGILHIMHMGWDEGRTKNDSYHGKFMDVCLSDDPDLDPITNVPVNDNERVYGIFKSTIKEYDLIYSAEVGGIISDHKIYDVYNMDEINKCRFINTKLLWTSQHTENIFNHSKSLHWWLQAYLAKSNDICVGLKDTDGVIRNEVVVNQVKNIPQVSIITLKLKFN</sequence>
<comment type="function">
    <text evidence="2">Decapping enzyme for NAD-capped RNAs: specifically hydrolyzes the nicotinamide adenine dinucleotide (NAD) cap from a subset of RNAs by removing the entire NAD moiety from the 5'-end of an NAD-capped RNA.</text>
</comment>